<keyword evidence="3" id="KW-0472">Membrane</keyword>
<evidence type="ECO:0000313" key="5">
    <source>
        <dbReference type="Proteomes" id="UP001497497"/>
    </source>
</evidence>
<feature type="transmembrane region" description="Helical" evidence="3">
    <location>
        <begin position="512"/>
        <end position="539"/>
    </location>
</feature>
<comment type="caution">
    <text evidence="4">The sequence shown here is derived from an EMBL/GenBank/DDBJ whole genome shotgun (WGS) entry which is preliminary data.</text>
</comment>
<comment type="similarity">
    <text evidence="1">Belongs to the MT-A70-like family.</text>
</comment>
<dbReference type="GO" id="GO:0005634">
    <property type="term" value="C:nucleus"/>
    <property type="evidence" value="ECO:0007669"/>
    <property type="project" value="TreeGrafter"/>
</dbReference>
<dbReference type="GO" id="GO:0003676">
    <property type="term" value="F:nucleic acid binding"/>
    <property type="evidence" value="ECO:0007669"/>
    <property type="project" value="InterPro"/>
</dbReference>
<dbReference type="InterPro" id="IPR029063">
    <property type="entry name" value="SAM-dependent_MTases_sf"/>
</dbReference>
<dbReference type="AlphaFoldDB" id="A0AAV2HGI1"/>
<reference evidence="4 5" key="1">
    <citation type="submission" date="2024-04" db="EMBL/GenBank/DDBJ databases">
        <authorList>
            <consortium name="Genoscope - CEA"/>
            <person name="William W."/>
        </authorList>
    </citation>
    <scope>NUCLEOTIDE SEQUENCE [LARGE SCALE GENOMIC DNA]</scope>
</reference>
<dbReference type="PROSITE" id="PS51143">
    <property type="entry name" value="MT_A70"/>
    <property type="match status" value="1"/>
</dbReference>
<protein>
    <recommendedName>
        <fullName evidence="6">Methyltransferase-like protein 4</fullName>
    </recommendedName>
</protein>
<evidence type="ECO:0000256" key="1">
    <source>
        <dbReference type="PROSITE-ProRule" id="PRU00489"/>
    </source>
</evidence>
<evidence type="ECO:0000256" key="3">
    <source>
        <dbReference type="SAM" id="Phobius"/>
    </source>
</evidence>
<sequence>MSVICQCVDGAFLDHNLYVQSYLKCDCKNTGYKLKDEFFSVESPFMMDSQAERIRREANCKHLGHEVPTKQTSADKKRRKKASKLMSFEPHNQKIYDLIDKCLVSLITQAREINHLRTISQKQEVTNNVIARKASLIQGCGDLFQTLCEHFDEIFQVSENYDAVLLCEGLSLSAASVINRYVKNLKNHCILCKVEDHDFIIPGRSSFLTSSFQQFLTRGHQLITVEGGYDLIVIDPPWTNKSVKRKKSYNMIDEEDLKQIPLQDLAKVNGLICVWVTNNESLLQFVKDELFPHWSVAWVANWIWIKVTRYGEPICQINTHHKKPYEQIIIGRVQSSKQNLSSISCDKNQRTSNREDFFRQSQNPQICVELEQELPLNIVIDCMGDRGVRDEQQDLKQTCPAVAHVGSTCDQIVCTDGRPECKRLQSGLPRNSEGTDSCTEQHGAHKTSSLNIPSSFVLSSVPCSLHSKKPPLSDILMPYLPLAPKNLELFARNLTSGWCSWGNEVSSINRKFYYICDILIVENLIFTFYMSFMIATFLIDWVSN</sequence>
<keyword evidence="3" id="KW-1133">Transmembrane helix</keyword>
<dbReference type="InterPro" id="IPR002052">
    <property type="entry name" value="DNA_methylase_N6_adenine_CS"/>
</dbReference>
<keyword evidence="5" id="KW-1185">Reference proteome</keyword>
<dbReference type="EMBL" id="CAXITT010000116">
    <property type="protein sequence ID" value="CAL1532434.1"/>
    <property type="molecule type" value="Genomic_DNA"/>
</dbReference>
<dbReference type="PROSITE" id="PS00092">
    <property type="entry name" value="N6_MTASE"/>
    <property type="match status" value="1"/>
</dbReference>
<dbReference type="GO" id="GO:0032259">
    <property type="term" value="P:methylation"/>
    <property type="evidence" value="ECO:0007669"/>
    <property type="project" value="InterPro"/>
</dbReference>
<evidence type="ECO:0000256" key="2">
    <source>
        <dbReference type="SAM" id="MobiDB-lite"/>
    </source>
</evidence>
<feature type="region of interest" description="Disordered" evidence="2">
    <location>
        <begin position="425"/>
        <end position="446"/>
    </location>
</feature>
<dbReference type="Pfam" id="PF05063">
    <property type="entry name" value="MT-A70"/>
    <property type="match status" value="2"/>
</dbReference>
<evidence type="ECO:0000313" key="4">
    <source>
        <dbReference type="EMBL" id="CAL1532434.1"/>
    </source>
</evidence>
<keyword evidence="3" id="KW-0812">Transmembrane</keyword>
<dbReference type="SUPFAM" id="SSF53335">
    <property type="entry name" value="S-adenosyl-L-methionine-dependent methyltransferases"/>
    <property type="match status" value="1"/>
</dbReference>
<dbReference type="Proteomes" id="UP001497497">
    <property type="component" value="Unassembled WGS sequence"/>
</dbReference>
<gene>
    <name evidence="4" type="ORF">GSLYS_00006513001</name>
</gene>
<dbReference type="PANTHER" id="PTHR12829">
    <property type="entry name" value="N6-ADENOSINE-METHYLTRANSFERASE"/>
    <property type="match status" value="1"/>
</dbReference>
<organism evidence="4 5">
    <name type="scientific">Lymnaea stagnalis</name>
    <name type="common">Great pond snail</name>
    <name type="synonym">Helix stagnalis</name>
    <dbReference type="NCBI Taxonomy" id="6523"/>
    <lineage>
        <taxon>Eukaryota</taxon>
        <taxon>Metazoa</taxon>
        <taxon>Spiralia</taxon>
        <taxon>Lophotrochozoa</taxon>
        <taxon>Mollusca</taxon>
        <taxon>Gastropoda</taxon>
        <taxon>Heterobranchia</taxon>
        <taxon>Euthyneura</taxon>
        <taxon>Panpulmonata</taxon>
        <taxon>Hygrophila</taxon>
        <taxon>Lymnaeoidea</taxon>
        <taxon>Lymnaeidae</taxon>
        <taxon>Lymnaea</taxon>
    </lineage>
</organism>
<dbReference type="PANTHER" id="PTHR12829:SF4">
    <property type="entry name" value="N(6)-ADENINE-SPECIFIC METHYLTRANSFERASE METTL4"/>
    <property type="match status" value="1"/>
</dbReference>
<accession>A0AAV2HGI1</accession>
<proteinExistence type="inferred from homology"/>
<evidence type="ECO:0008006" key="6">
    <source>
        <dbReference type="Google" id="ProtNLM"/>
    </source>
</evidence>
<feature type="compositionally biased region" description="Polar residues" evidence="2">
    <location>
        <begin position="428"/>
        <end position="446"/>
    </location>
</feature>
<dbReference type="InterPro" id="IPR007757">
    <property type="entry name" value="MT-A70-like"/>
</dbReference>
<name>A0AAV2HGI1_LYMST</name>
<dbReference type="GO" id="GO:0008168">
    <property type="term" value="F:methyltransferase activity"/>
    <property type="evidence" value="ECO:0007669"/>
    <property type="project" value="InterPro"/>
</dbReference>